<keyword evidence="2" id="KW-0238">DNA-binding</keyword>
<dbReference type="AlphaFoldDB" id="A0A6I3LPF3"/>
<proteinExistence type="predicted"/>
<dbReference type="PROSITE" id="PS01124">
    <property type="entry name" value="HTH_ARAC_FAMILY_2"/>
    <property type="match status" value="1"/>
</dbReference>
<dbReference type="RefSeq" id="WP_155093303.1">
    <property type="nucleotide sequence ID" value="NZ_CP102754.1"/>
</dbReference>
<reference evidence="5 6" key="1">
    <citation type="submission" date="2019-11" db="EMBL/GenBank/DDBJ databases">
        <title>Genome of Strain BIT-d1.</title>
        <authorList>
            <person name="Yang Y."/>
        </authorList>
    </citation>
    <scope>NUCLEOTIDE SEQUENCE [LARGE SCALE GENOMIC DNA]</scope>
    <source>
        <strain evidence="5 6">BIT-d1</strain>
    </source>
</reference>
<evidence type="ECO:0000256" key="2">
    <source>
        <dbReference type="ARBA" id="ARBA00023125"/>
    </source>
</evidence>
<gene>
    <name evidence="5" type="ORF">GJV76_14445</name>
</gene>
<organism evidence="5 6">
    <name type="scientific">Myroides albus</name>
    <dbReference type="NCBI Taxonomy" id="2562892"/>
    <lineage>
        <taxon>Bacteria</taxon>
        <taxon>Pseudomonadati</taxon>
        <taxon>Bacteroidota</taxon>
        <taxon>Flavobacteriia</taxon>
        <taxon>Flavobacteriales</taxon>
        <taxon>Flavobacteriaceae</taxon>
        <taxon>Myroides</taxon>
    </lineage>
</organism>
<evidence type="ECO:0000256" key="3">
    <source>
        <dbReference type="ARBA" id="ARBA00023163"/>
    </source>
</evidence>
<dbReference type="Pfam" id="PF20240">
    <property type="entry name" value="DUF6597"/>
    <property type="match status" value="1"/>
</dbReference>
<dbReference type="OrthoDB" id="511992at2"/>
<evidence type="ECO:0000256" key="1">
    <source>
        <dbReference type="ARBA" id="ARBA00023015"/>
    </source>
</evidence>
<feature type="domain" description="HTH araC/xylS-type" evidence="4">
    <location>
        <begin position="160"/>
        <end position="258"/>
    </location>
</feature>
<dbReference type="Proteomes" id="UP000438760">
    <property type="component" value="Unassembled WGS sequence"/>
</dbReference>
<dbReference type="PRINTS" id="PR00032">
    <property type="entry name" value="HTHARAC"/>
</dbReference>
<dbReference type="PANTHER" id="PTHR46796">
    <property type="entry name" value="HTH-TYPE TRANSCRIPTIONAL ACTIVATOR RHAS-RELATED"/>
    <property type="match status" value="1"/>
</dbReference>
<dbReference type="PANTHER" id="PTHR46796:SF13">
    <property type="entry name" value="HTH-TYPE TRANSCRIPTIONAL ACTIVATOR RHAS"/>
    <property type="match status" value="1"/>
</dbReference>
<keyword evidence="1" id="KW-0805">Transcription regulation</keyword>
<dbReference type="InterPro" id="IPR009057">
    <property type="entry name" value="Homeodomain-like_sf"/>
</dbReference>
<accession>A0A6I3LPF3</accession>
<dbReference type="InterPro" id="IPR046532">
    <property type="entry name" value="DUF6597"/>
</dbReference>
<evidence type="ECO:0000313" key="6">
    <source>
        <dbReference type="Proteomes" id="UP000438760"/>
    </source>
</evidence>
<dbReference type="GO" id="GO:0043565">
    <property type="term" value="F:sequence-specific DNA binding"/>
    <property type="evidence" value="ECO:0007669"/>
    <property type="project" value="InterPro"/>
</dbReference>
<evidence type="ECO:0000259" key="4">
    <source>
        <dbReference type="PROSITE" id="PS01124"/>
    </source>
</evidence>
<protein>
    <submittedName>
        <fullName evidence="5">Helix-turn-helix domain-containing protein</fullName>
    </submittedName>
</protein>
<dbReference type="Pfam" id="PF12833">
    <property type="entry name" value="HTH_18"/>
    <property type="match status" value="1"/>
</dbReference>
<keyword evidence="6" id="KW-1185">Reference proteome</keyword>
<comment type="caution">
    <text evidence="5">The sequence shown here is derived from an EMBL/GenBank/DDBJ whole genome shotgun (WGS) entry which is preliminary data.</text>
</comment>
<dbReference type="InterPro" id="IPR018060">
    <property type="entry name" value="HTH_AraC"/>
</dbReference>
<dbReference type="InterPro" id="IPR020449">
    <property type="entry name" value="Tscrpt_reg_AraC-type_HTH"/>
</dbReference>
<dbReference type="SUPFAM" id="SSF46689">
    <property type="entry name" value="Homeodomain-like"/>
    <property type="match status" value="1"/>
</dbReference>
<name>A0A6I3LPF3_9FLAO</name>
<dbReference type="GO" id="GO:0003700">
    <property type="term" value="F:DNA-binding transcription factor activity"/>
    <property type="evidence" value="ECO:0007669"/>
    <property type="project" value="InterPro"/>
</dbReference>
<dbReference type="EMBL" id="WMJX01000059">
    <property type="protein sequence ID" value="MTG99306.1"/>
    <property type="molecule type" value="Genomic_DNA"/>
</dbReference>
<evidence type="ECO:0000313" key="5">
    <source>
        <dbReference type="EMBL" id="MTG99306.1"/>
    </source>
</evidence>
<sequence length="278" mass="31998">MEIKYFTPCTSLEKYIKKFWYGDVLSEADSISKYKILAAGSTGLIIQHCRGKSNLFNYTDQRQLPIAFLYGQKSDEPCVNYFKTHGSIIGIDFHASAFKKIFNVNTNELTNTLIEAQELIPISIIEQVVYSSSILSAVSILEDYFIQKIQLSYSNTFIVDQGLMLLNQDFLHTDSRTIACDLHISQRQVQRKFREDIGLSIEEYKRVVKFQHACNAIYKGDFTKLSDLAYNYGYADQSHFIREFKMFSGSTPKDFLNHCIAFDTEQTVEQPMRIVGVR</sequence>
<dbReference type="InterPro" id="IPR050204">
    <property type="entry name" value="AraC_XylS_family_regulators"/>
</dbReference>
<dbReference type="Gene3D" id="1.10.10.60">
    <property type="entry name" value="Homeodomain-like"/>
    <property type="match status" value="1"/>
</dbReference>
<dbReference type="SMART" id="SM00342">
    <property type="entry name" value="HTH_ARAC"/>
    <property type="match status" value="1"/>
</dbReference>
<keyword evidence="3" id="KW-0804">Transcription</keyword>